<dbReference type="InterPro" id="IPR036069">
    <property type="entry name" value="DUF34/NIF3_sf"/>
</dbReference>
<dbReference type="Gene3D" id="3.40.1390.30">
    <property type="entry name" value="NIF3 (NGG1p interacting factor 3)-like"/>
    <property type="match status" value="2"/>
</dbReference>
<reference evidence="5 6" key="1">
    <citation type="journal article" date="2012" name="J. Bacteriol.">
        <title>Genome of Bacillus macauensis ZFHKF-1, a Long-Chain-Forming Bacterium.</title>
        <authorList>
            <person name="Cai L."/>
            <person name="Zhang T."/>
        </authorList>
    </citation>
    <scope>NUCLEOTIDE SEQUENCE [LARGE SCALE GENOMIC DNA]</scope>
    <source>
        <strain evidence="5 6">ZFHKF-1</strain>
    </source>
</reference>
<gene>
    <name evidence="5" type="ORF">A374_02399</name>
</gene>
<feature type="binding site" evidence="4">
    <location>
        <position position="216"/>
    </location>
    <ligand>
        <name>a divalent metal cation</name>
        <dbReference type="ChEBI" id="CHEBI:60240"/>
        <label>1</label>
    </ligand>
</feature>
<dbReference type="RefSeq" id="WP_007200579.1">
    <property type="nucleotide sequence ID" value="NZ_AKKV01000019.1"/>
</dbReference>
<comment type="similarity">
    <text evidence="1">Belongs to the GTP cyclohydrolase I type 2/NIF3 family.</text>
</comment>
<dbReference type="PANTHER" id="PTHR13799">
    <property type="entry name" value="NGG1 INTERACTING FACTOR 3"/>
    <property type="match status" value="1"/>
</dbReference>
<dbReference type="Proteomes" id="UP000004080">
    <property type="component" value="Unassembled WGS sequence"/>
</dbReference>
<dbReference type="GO" id="GO:0005737">
    <property type="term" value="C:cytoplasm"/>
    <property type="evidence" value="ECO:0007669"/>
    <property type="project" value="TreeGrafter"/>
</dbReference>
<dbReference type="InterPro" id="IPR002678">
    <property type="entry name" value="DUF34/NIF3"/>
</dbReference>
<dbReference type="STRING" id="1196324.A374_02399"/>
<evidence type="ECO:0000256" key="1">
    <source>
        <dbReference type="ARBA" id="ARBA00006964"/>
    </source>
</evidence>
<keyword evidence="6" id="KW-1185">Reference proteome</keyword>
<dbReference type="GO" id="GO:0046872">
    <property type="term" value="F:metal ion binding"/>
    <property type="evidence" value="ECO:0007669"/>
    <property type="project" value="UniProtKB-KW"/>
</dbReference>
<dbReference type="AlphaFoldDB" id="I8AM86"/>
<dbReference type="OrthoDB" id="9792792at2"/>
<evidence type="ECO:0000256" key="4">
    <source>
        <dbReference type="PIRSR" id="PIRSR602678-1"/>
    </source>
</evidence>
<evidence type="ECO:0000313" key="5">
    <source>
        <dbReference type="EMBL" id="EIT87067.1"/>
    </source>
</evidence>
<feature type="binding site" evidence="4">
    <location>
        <position position="220"/>
    </location>
    <ligand>
        <name>a divalent metal cation</name>
        <dbReference type="ChEBI" id="CHEBI:60240"/>
        <label>1</label>
    </ligand>
</feature>
<organism evidence="5 6">
    <name type="scientific">Fictibacillus macauensis ZFHKF-1</name>
    <dbReference type="NCBI Taxonomy" id="1196324"/>
    <lineage>
        <taxon>Bacteria</taxon>
        <taxon>Bacillati</taxon>
        <taxon>Bacillota</taxon>
        <taxon>Bacilli</taxon>
        <taxon>Bacillales</taxon>
        <taxon>Fictibacillaceae</taxon>
        <taxon>Fictibacillus</taxon>
    </lineage>
</organism>
<dbReference type="SUPFAM" id="SSF102705">
    <property type="entry name" value="NIF3 (NGG1p interacting factor 3)-like"/>
    <property type="match status" value="1"/>
</dbReference>
<protein>
    <recommendedName>
        <fullName evidence="2">GTP cyclohydrolase 1 type 2 homolog</fullName>
    </recommendedName>
</protein>
<feature type="binding site" evidence="4">
    <location>
        <position position="97"/>
    </location>
    <ligand>
        <name>a divalent metal cation</name>
        <dbReference type="ChEBI" id="CHEBI:60240"/>
        <label>1</label>
    </ligand>
</feature>
<feature type="binding site" evidence="4">
    <location>
        <position position="65"/>
    </location>
    <ligand>
        <name>a divalent metal cation</name>
        <dbReference type="ChEBI" id="CHEBI:60240"/>
        <label>1</label>
    </ligand>
</feature>
<proteinExistence type="inferred from homology"/>
<comment type="caution">
    <text evidence="5">The sequence shown here is derived from an EMBL/GenBank/DDBJ whole genome shotgun (WGS) entry which is preliminary data.</text>
</comment>
<keyword evidence="3 4" id="KW-0479">Metal-binding</keyword>
<name>I8AM86_9BACL</name>
<evidence type="ECO:0000313" key="6">
    <source>
        <dbReference type="Proteomes" id="UP000004080"/>
    </source>
</evidence>
<dbReference type="PANTHER" id="PTHR13799:SF14">
    <property type="entry name" value="GTP CYCLOHYDROLASE 1 TYPE 2 HOMOLOG"/>
    <property type="match status" value="1"/>
</dbReference>
<dbReference type="EMBL" id="AKKV01000019">
    <property type="protein sequence ID" value="EIT87067.1"/>
    <property type="molecule type" value="Genomic_DNA"/>
</dbReference>
<evidence type="ECO:0000256" key="3">
    <source>
        <dbReference type="ARBA" id="ARBA00022723"/>
    </source>
</evidence>
<dbReference type="Pfam" id="PF01784">
    <property type="entry name" value="DUF34_NIF3"/>
    <property type="match status" value="1"/>
</dbReference>
<sequence length="253" mass="28490">MNLQQFQQSISTLFPQQLLEDFTGDYGFTSKKNDCISTIGYCTNLSLEVMEQAAANNVDLLITHHDAWDFLYGLQEACVAKLEAYNISHFWIHGPLDMIEFGTCTSLMNELGLSVVRYSTYDDDTEFPGIGEFHLPVSFEQLAGKMSSTLAEPVRAWKNNEKQVKKVGILTGAGHASQHLKMAYEQGCDTYITGEVTLYTIQYAQFLGMNLLVGSHTFTEFFGVKSLCEQLENEHPALRFVPLKESHFELQNA</sequence>
<dbReference type="PATRIC" id="fig|1196324.3.peg.480"/>
<feature type="binding site" evidence="4">
    <location>
        <position position="64"/>
    </location>
    <ligand>
        <name>a divalent metal cation</name>
        <dbReference type="ChEBI" id="CHEBI:60240"/>
        <label>2</label>
    </ligand>
</feature>
<evidence type="ECO:0000256" key="2">
    <source>
        <dbReference type="ARBA" id="ARBA00022112"/>
    </source>
</evidence>
<accession>I8AM86</accession>
<dbReference type="eggNOG" id="COG0327">
    <property type="taxonomic scope" value="Bacteria"/>
</dbReference>